<dbReference type="EMBL" id="FQVN01000004">
    <property type="protein sequence ID" value="SHF66785.1"/>
    <property type="molecule type" value="Genomic_DNA"/>
</dbReference>
<dbReference type="AlphaFoldDB" id="A0A1M5DIR4"/>
<dbReference type="OrthoDB" id="9810066at2"/>
<reference evidence="1 2" key="1">
    <citation type="submission" date="2016-11" db="EMBL/GenBank/DDBJ databases">
        <authorList>
            <person name="Jaros S."/>
            <person name="Januszkiewicz K."/>
            <person name="Wedrychowicz H."/>
        </authorList>
    </citation>
    <scope>NUCLEOTIDE SEQUENCE [LARGE SCALE GENOMIC DNA]</scope>
    <source>
        <strain evidence="1 2">DSM 44523</strain>
    </source>
</reference>
<proteinExistence type="predicted"/>
<keyword evidence="2" id="KW-1185">Reference proteome</keyword>
<dbReference type="PANTHER" id="PTHR31299">
    <property type="entry name" value="ESTERASE, PUTATIVE (AFU_ORTHOLOGUE AFUA_1G05850)-RELATED"/>
    <property type="match status" value="1"/>
</dbReference>
<evidence type="ECO:0000313" key="1">
    <source>
        <dbReference type="EMBL" id="SHF66785.1"/>
    </source>
</evidence>
<dbReference type="Gene3D" id="3.40.1660.10">
    <property type="entry name" value="EreA-like (biosynthetic domain)"/>
    <property type="match status" value="1"/>
</dbReference>
<gene>
    <name evidence="1" type="ORF">SAMN05444320_104471</name>
</gene>
<dbReference type="PIRSF" id="PIRSF000880">
    <property type="entry name" value="Eryth_est"/>
    <property type="match status" value="1"/>
</dbReference>
<protein>
    <submittedName>
        <fullName evidence="1">Erythromycin esterase</fullName>
    </submittedName>
</protein>
<sequence length="426" mass="45154">MSAAASGHDPLAAWVREHATSLSTLDPDAPLDDLEPLRELVGDARVVAVGEGAHFVHEFSLARQRVVRFLAERCGFSVLALEFGFSEGLALAPWVWGEGAEDELAQVSPYALTWGLGGLARFVRRHNTTSGHPVRFVGIDIPQAGGSLLPALAPLADYLRDVDPDVVALLETAIGIAERCAGGSGASAAPRWAALPAADQDALTATLTRLLLRMRALEPLYVSRGGQDRYDVALRQVEAAFHADYMFRAMSGLFAGTGLAGDPSVRDLYMAETVRWHLEHSAPGTRIALVAHNNHIQKTPATFGGQLVGLTMGGYLDRALGEDYRAIAVTSTDDHVPEMRLDESAAVGFTVVDTPLPAPEPGSVEAAVLGAGLGLGLVNLRRAPGELGGALDRIRTQTAYMHAPLPEAFDGVLVTPSVTVEEELGL</sequence>
<name>A0A1M5DIR4_STRHI</name>
<dbReference type="InterPro" id="IPR052036">
    <property type="entry name" value="Hydrolase/PRTase-associated"/>
</dbReference>
<accession>A0A1M5DIR4</accession>
<dbReference type="Pfam" id="PF05139">
    <property type="entry name" value="Erythro_esteras"/>
    <property type="match status" value="1"/>
</dbReference>
<dbReference type="STRING" id="2017.SAMN05444320_104471"/>
<dbReference type="SUPFAM" id="SSF159501">
    <property type="entry name" value="EreA/ChaN-like"/>
    <property type="match status" value="1"/>
</dbReference>
<dbReference type="InterPro" id="IPR007815">
    <property type="entry name" value="Emycin_Estase"/>
</dbReference>
<dbReference type="RefSeq" id="WP_073483532.1">
    <property type="nucleotide sequence ID" value="NZ_FQVN01000004.1"/>
</dbReference>
<dbReference type="InterPro" id="IPR016273">
    <property type="entry name" value="Emycin_Estase_proteobac"/>
</dbReference>
<dbReference type="PANTHER" id="PTHR31299:SF0">
    <property type="entry name" value="ESTERASE, PUTATIVE (AFU_ORTHOLOGUE AFUA_1G05850)-RELATED"/>
    <property type="match status" value="1"/>
</dbReference>
<dbReference type="Proteomes" id="UP000184501">
    <property type="component" value="Unassembled WGS sequence"/>
</dbReference>
<evidence type="ECO:0000313" key="2">
    <source>
        <dbReference type="Proteomes" id="UP000184501"/>
    </source>
</evidence>
<organism evidence="1 2">
    <name type="scientific">Streptoalloteichus hindustanus</name>
    <dbReference type="NCBI Taxonomy" id="2017"/>
    <lineage>
        <taxon>Bacteria</taxon>
        <taxon>Bacillati</taxon>
        <taxon>Actinomycetota</taxon>
        <taxon>Actinomycetes</taxon>
        <taxon>Pseudonocardiales</taxon>
        <taxon>Pseudonocardiaceae</taxon>
        <taxon>Streptoalloteichus</taxon>
    </lineage>
</organism>
<dbReference type="Gene3D" id="1.20.1440.30">
    <property type="entry name" value="Biosynthetic Protein domain"/>
    <property type="match status" value="1"/>
</dbReference>
<dbReference type="Gene3D" id="3.30.1870.10">
    <property type="entry name" value="EreA-like, domain 2"/>
    <property type="match status" value="1"/>
</dbReference>
<dbReference type="CDD" id="cd14728">
    <property type="entry name" value="Ere-like"/>
    <property type="match status" value="1"/>
</dbReference>
<dbReference type="GO" id="GO:0046677">
    <property type="term" value="P:response to antibiotic"/>
    <property type="evidence" value="ECO:0007669"/>
    <property type="project" value="InterPro"/>
</dbReference>